<keyword evidence="1" id="KW-0812">Transmembrane</keyword>
<name>A0A2N7VMJ0_9BURK</name>
<evidence type="ECO:0000313" key="2">
    <source>
        <dbReference type="EMBL" id="PMS18378.1"/>
    </source>
</evidence>
<dbReference type="EMBL" id="PNYA01000015">
    <property type="protein sequence ID" value="PMS18378.1"/>
    <property type="molecule type" value="Genomic_DNA"/>
</dbReference>
<dbReference type="Pfam" id="PF16868">
    <property type="entry name" value="NMT1_3"/>
    <property type="match status" value="1"/>
</dbReference>
<evidence type="ECO:0000256" key="1">
    <source>
        <dbReference type="SAM" id="Phobius"/>
    </source>
</evidence>
<organism evidence="2 3">
    <name type="scientific">Trinickia dabaoshanensis</name>
    <dbReference type="NCBI Taxonomy" id="564714"/>
    <lineage>
        <taxon>Bacteria</taxon>
        <taxon>Pseudomonadati</taxon>
        <taxon>Pseudomonadota</taxon>
        <taxon>Betaproteobacteria</taxon>
        <taxon>Burkholderiales</taxon>
        <taxon>Burkholderiaceae</taxon>
        <taxon>Trinickia</taxon>
    </lineage>
</organism>
<dbReference type="InterPro" id="IPR011852">
    <property type="entry name" value="TRAP_TAXI"/>
</dbReference>
<evidence type="ECO:0008006" key="4">
    <source>
        <dbReference type="Google" id="ProtNLM"/>
    </source>
</evidence>
<evidence type="ECO:0000313" key="3">
    <source>
        <dbReference type="Proteomes" id="UP000235616"/>
    </source>
</evidence>
<dbReference type="PANTHER" id="PTHR42941:SF1">
    <property type="entry name" value="SLL1037 PROTEIN"/>
    <property type="match status" value="1"/>
</dbReference>
<comment type="caution">
    <text evidence="2">The sequence shown here is derived from an EMBL/GenBank/DDBJ whole genome shotgun (WGS) entry which is preliminary data.</text>
</comment>
<dbReference type="AlphaFoldDB" id="A0A2N7VMJ0"/>
<accession>A0A2N7VMJ0</accession>
<feature type="transmembrane region" description="Helical" evidence="1">
    <location>
        <begin position="29"/>
        <end position="46"/>
    </location>
</feature>
<reference evidence="2 3" key="1">
    <citation type="submission" date="2018-01" db="EMBL/GenBank/DDBJ databases">
        <title>Whole genome analyses suggest that Burkholderia sensu lato contains two further novel genera in the rhizoxinica-symbiotica group Mycetohabitans gen. nov., and Trinickia gen. nov.: implications for the evolution of diazotrophy and nodulation in the Burkholderiaceae.</title>
        <authorList>
            <person name="Estrada-de los Santos P."/>
            <person name="Palmer M."/>
            <person name="Chavez-Ramirez B."/>
            <person name="Beukes C."/>
            <person name="Steenkamp E.T."/>
            <person name="Hirsch A.M."/>
            <person name="Manyaka P."/>
            <person name="Maluk M."/>
            <person name="Lafos M."/>
            <person name="Crook M."/>
            <person name="Gross E."/>
            <person name="Simon M.F."/>
            <person name="Bueno dos Reis Junior F."/>
            <person name="Poole P.S."/>
            <person name="Venter S.N."/>
            <person name="James E.K."/>
        </authorList>
    </citation>
    <scope>NUCLEOTIDE SEQUENCE [LARGE SCALE GENOMIC DNA]</scope>
    <source>
        <strain evidence="2 3">GIMN1.004</strain>
    </source>
</reference>
<protein>
    <recommendedName>
        <fullName evidence="4">C4-dicarboxylate ABC transporter substrate-binding protein</fullName>
    </recommendedName>
</protein>
<keyword evidence="1" id="KW-1133">Transmembrane helix</keyword>
<proteinExistence type="predicted"/>
<dbReference type="Gene3D" id="3.40.190.10">
    <property type="entry name" value="Periplasmic binding protein-like II"/>
    <property type="match status" value="2"/>
</dbReference>
<keyword evidence="1" id="KW-0472">Membrane</keyword>
<dbReference type="PANTHER" id="PTHR42941">
    <property type="entry name" value="SLL1037 PROTEIN"/>
    <property type="match status" value="1"/>
</dbReference>
<sequence>MGDQRAVPAKAWLVQTMDRRPNWFKVKHTHAWLAACAFGVLLYAGIHAQPSPRIRIAAGPVGGSFYETAEQYKALIERKGYRVEIVPFQNTSEIEARVADDRAHLDLGFTAGSRDAAGTAKLISLGDVQLQPIFIFANRRAERSHPIRAFSDLRGLSLVLPPRNSLTSDTVLRVFALDAIDEANTRMAFLPLRDAIASLKQGAFDAGLFILAADSGLVADLAKDPDLAMIEVGQRDALAAQLPYLNQVTLPEGIYDLPRDIPPRDTRLLAATISVVARRDLAPATAYAVLEAMRDVHRQRTYVNDAGAFPRYSGDGTQRDRLVDDFYRSGTPWIYTHLPIAVASVLDTYLTPLLALWVAMSALNVVYEMERVRVLLQTALAHAALWWIRRRRRRGAPPPRAALTLARKLASHLAPEARGAARVLAELRRTIGQ</sequence>
<dbReference type="SUPFAM" id="SSF53850">
    <property type="entry name" value="Periplasmic binding protein-like II"/>
    <property type="match status" value="1"/>
</dbReference>
<keyword evidence="3" id="KW-1185">Reference proteome</keyword>
<gene>
    <name evidence="2" type="ORF">C0Z18_17555</name>
</gene>
<dbReference type="Proteomes" id="UP000235616">
    <property type="component" value="Unassembled WGS sequence"/>
</dbReference>